<dbReference type="InterPro" id="IPR033031">
    <property type="entry name" value="Scc2/Nipped-B"/>
</dbReference>
<keyword evidence="3" id="KW-1185">Reference proteome</keyword>
<dbReference type="GO" id="GO:0003682">
    <property type="term" value="F:chromatin binding"/>
    <property type="evidence" value="ECO:0007669"/>
    <property type="project" value="TreeGrafter"/>
</dbReference>
<dbReference type="GO" id="GO:1990414">
    <property type="term" value="P:replication-born double-strand break repair via sister chromatid exchange"/>
    <property type="evidence" value="ECO:0007669"/>
    <property type="project" value="TreeGrafter"/>
</dbReference>
<gene>
    <name evidence="2" type="ORF">F7725_015584</name>
</gene>
<feature type="compositionally biased region" description="Polar residues" evidence="1">
    <location>
        <begin position="314"/>
        <end position="324"/>
    </location>
</feature>
<dbReference type="AlphaFoldDB" id="A0A7J5YKR5"/>
<name>A0A7J5YKR5_DISMA</name>
<comment type="caution">
    <text evidence="2">The sequence shown here is derived from an EMBL/GenBank/DDBJ whole genome shotgun (WGS) entry which is preliminary data.</text>
</comment>
<dbReference type="GO" id="GO:0048703">
    <property type="term" value="P:embryonic viscerocranium morphogenesis"/>
    <property type="evidence" value="ECO:0007669"/>
    <property type="project" value="TreeGrafter"/>
</dbReference>
<dbReference type="GO" id="GO:0048565">
    <property type="term" value="P:digestive tract development"/>
    <property type="evidence" value="ECO:0007669"/>
    <property type="project" value="TreeGrafter"/>
</dbReference>
<feature type="compositionally biased region" description="Basic and acidic residues" evidence="1">
    <location>
        <begin position="687"/>
        <end position="739"/>
    </location>
</feature>
<dbReference type="Gene3D" id="6.10.250.1010">
    <property type="match status" value="1"/>
</dbReference>
<feature type="compositionally biased region" description="Basic and acidic residues" evidence="1">
    <location>
        <begin position="596"/>
        <end position="654"/>
    </location>
</feature>
<dbReference type="GO" id="GO:0003007">
    <property type="term" value="P:heart morphogenesis"/>
    <property type="evidence" value="ECO:0007669"/>
    <property type="project" value="TreeGrafter"/>
</dbReference>
<feature type="compositionally biased region" description="Basic and acidic residues" evidence="1">
    <location>
        <begin position="414"/>
        <end position="438"/>
    </location>
</feature>
<sequence>MNGDMPHVPITTLAGIASLTDLLNQLPLPSPLPATTAKSLLYNGRISEEVSNLLVCRDENLVTQLAHSLNQVSTEHIELKDNLGNDEPEGDMPALLQTLLSRNPKIFGDKSVMQQPMVQQFKISQNQVHGSPGSNYQQSQSPAGCFASPQSGSGARFVPQQNSPIPSPYTPQSPADYMQYNPPSYSQHQQTQQVRTIHDNKVSGQLSGTSSNHNARLGSDEDYIHMAHRLGNEVNDPSMRAFQVKSPQSVCSPAGSEEAAKRSRPPLTMQSPPPDGPPGAAADVLLSSGDRKKKQKERSREENEHTEKNLSYDIVSSPSKQSAKLTIKLSRMKYSDLDEPEEHPPRSRVDSDRETDLMYNNINQLSRSAQDLSHKLGAEEQANCQQVPVRPITKESGGVSGVVFDDAEMDTLTEIERIDRESASERERWSKEVQDKDKPLKKRKQDSYPQESGVESNEGPAVQVYNADSKLTPKKTNAASNGAGRPALMVSIDLQQAGRMIRQPVVVLEAQKMCDDHVLHINSKTDAIADKVVENADKVVDNADKVVENADKVVENADKVVEHADKVVENRPGIIKQHTDSPRKSGSEGQPVTPKQKQESRRDSKHRHDDKKTVSGKGQVDKQPDTQPDKLPDKLPDKQPDTPRQKHDKHSDPRTKRKRTTTVIDPTSANLRLQKPRARQSVTPNMEKTKTDRDKDKETDRDKDKDKETDINKEKDKERDKDKREIRTEFKDKERDKQS</sequence>
<evidence type="ECO:0000313" key="3">
    <source>
        <dbReference type="Proteomes" id="UP000518266"/>
    </source>
</evidence>
<dbReference type="OrthoDB" id="8938292at2759"/>
<reference evidence="2 3" key="1">
    <citation type="submission" date="2020-03" db="EMBL/GenBank/DDBJ databases">
        <title>Dissostichus mawsoni Genome sequencing and assembly.</title>
        <authorList>
            <person name="Park H."/>
        </authorList>
    </citation>
    <scope>NUCLEOTIDE SEQUENCE [LARGE SCALE GENOMIC DNA]</scope>
    <source>
        <strain evidence="2">DM0001</strain>
        <tissue evidence="2">Muscle</tissue>
    </source>
</reference>
<feature type="compositionally biased region" description="Polar residues" evidence="1">
    <location>
        <begin position="181"/>
        <end position="195"/>
    </location>
</feature>
<protein>
    <recommendedName>
        <fullName evidence="4">Nipped-B-like protein B</fullName>
    </recommendedName>
</protein>
<feature type="compositionally biased region" description="Polar residues" evidence="1">
    <location>
        <begin position="661"/>
        <end position="671"/>
    </location>
</feature>
<feature type="compositionally biased region" description="Polar residues" evidence="1">
    <location>
        <begin position="126"/>
        <end position="164"/>
    </location>
</feature>
<dbReference type="GO" id="GO:0090694">
    <property type="term" value="C:Scc2-Scc4 cohesin loading complex"/>
    <property type="evidence" value="ECO:0007669"/>
    <property type="project" value="TreeGrafter"/>
</dbReference>
<dbReference type="GO" id="GO:0140588">
    <property type="term" value="P:chromatin looping"/>
    <property type="evidence" value="ECO:0007669"/>
    <property type="project" value="InterPro"/>
</dbReference>
<feature type="compositionally biased region" description="Basic and acidic residues" evidence="1">
    <location>
        <begin position="298"/>
        <end position="310"/>
    </location>
</feature>
<dbReference type="GO" id="GO:0034087">
    <property type="term" value="P:establishment of mitotic sister chromatid cohesion"/>
    <property type="evidence" value="ECO:0007669"/>
    <property type="project" value="TreeGrafter"/>
</dbReference>
<feature type="compositionally biased region" description="Basic and acidic residues" evidence="1">
    <location>
        <begin position="342"/>
        <end position="356"/>
    </location>
</feature>
<feature type="compositionally biased region" description="Polar residues" evidence="1">
    <location>
        <begin position="358"/>
        <end position="371"/>
    </location>
</feature>
<dbReference type="PANTHER" id="PTHR21704">
    <property type="entry name" value="NIPPED-B-LIKE PROTEIN DELANGIN SCC2-RELATED"/>
    <property type="match status" value="1"/>
</dbReference>
<proteinExistence type="predicted"/>
<dbReference type="GO" id="GO:0071169">
    <property type="term" value="P:establishment of protein localization to chromatin"/>
    <property type="evidence" value="ECO:0007669"/>
    <property type="project" value="TreeGrafter"/>
</dbReference>
<feature type="compositionally biased region" description="Basic and acidic residues" evidence="1">
    <location>
        <begin position="577"/>
        <end position="586"/>
    </location>
</feature>
<dbReference type="GO" id="GO:0007420">
    <property type="term" value="P:brain development"/>
    <property type="evidence" value="ECO:0007669"/>
    <property type="project" value="TreeGrafter"/>
</dbReference>
<organism evidence="2 3">
    <name type="scientific">Dissostichus mawsoni</name>
    <name type="common">Antarctic cod</name>
    <dbReference type="NCBI Taxonomy" id="36200"/>
    <lineage>
        <taxon>Eukaryota</taxon>
        <taxon>Metazoa</taxon>
        <taxon>Chordata</taxon>
        <taxon>Craniata</taxon>
        <taxon>Vertebrata</taxon>
        <taxon>Euteleostomi</taxon>
        <taxon>Actinopterygii</taxon>
        <taxon>Neopterygii</taxon>
        <taxon>Teleostei</taxon>
        <taxon>Neoteleostei</taxon>
        <taxon>Acanthomorphata</taxon>
        <taxon>Eupercaria</taxon>
        <taxon>Perciformes</taxon>
        <taxon>Notothenioidei</taxon>
        <taxon>Nototheniidae</taxon>
        <taxon>Dissostichus</taxon>
    </lineage>
</organism>
<evidence type="ECO:0000256" key="1">
    <source>
        <dbReference type="SAM" id="MobiDB-lite"/>
    </source>
</evidence>
<evidence type="ECO:0008006" key="4">
    <source>
        <dbReference type="Google" id="ProtNLM"/>
    </source>
</evidence>
<feature type="region of interest" description="Disordered" evidence="1">
    <location>
        <begin position="563"/>
        <end position="739"/>
    </location>
</feature>
<evidence type="ECO:0000313" key="2">
    <source>
        <dbReference type="EMBL" id="KAF3849087.1"/>
    </source>
</evidence>
<feature type="region of interest" description="Disordered" evidence="1">
    <location>
        <begin position="126"/>
        <end position="196"/>
    </location>
</feature>
<dbReference type="GO" id="GO:0061775">
    <property type="term" value="F:cohesin loader activity"/>
    <property type="evidence" value="ECO:0007669"/>
    <property type="project" value="InterPro"/>
</dbReference>
<dbReference type="Proteomes" id="UP000518266">
    <property type="component" value="Unassembled WGS sequence"/>
</dbReference>
<feature type="region of interest" description="Disordered" evidence="1">
    <location>
        <begin position="243"/>
        <end position="460"/>
    </location>
</feature>
<dbReference type="GO" id="GO:0010468">
    <property type="term" value="P:regulation of gene expression"/>
    <property type="evidence" value="ECO:0007669"/>
    <property type="project" value="InterPro"/>
</dbReference>
<dbReference type="PANTHER" id="PTHR21704:SF18">
    <property type="entry name" value="NIPPED-B-LIKE PROTEIN"/>
    <property type="match status" value="1"/>
</dbReference>
<accession>A0A7J5YKR5</accession>
<dbReference type="EMBL" id="JAAKFY010000012">
    <property type="protein sequence ID" value="KAF3849087.1"/>
    <property type="molecule type" value="Genomic_DNA"/>
</dbReference>